<dbReference type="EMBL" id="MT143982">
    <property type="protein sequence ID" value="QJA44886.1"/>
    <property type="molecule type" value="Genomic_DNA"/>
</dbReference>
<organism evidence="1">
    <name type="scientific">viral metagenome</name>
    <dbReference type="NCBI Taxonomy" id="1070528"/>
    <lineage>
        <taxon>unclassified sequences</taxon>
        <taxon>metagenomes</taxon>
        <taxon>organismal metagenomes</taxon>
    </lineage>
</organism>
<dbReference type="EMBL" id="MT144623">
    <property type="protein sequence ID" value="QJH95570.1"/>
    <property type="molecule type" value="Genomic_DNA"/>
</dbReference>
<dbReference type="AlphaFoldDB" id="A0A6H1ZAF3"/>
<gene>
    <name evidence="1" type="ORF">TM448A00161_0033</name>
    <name evidence="2" type="ORF">TM448B00459_0025</name>
</gene>
<protein>
    <submittedName>
        <fullName evidence="1">Uncharacterized protein</fullName>
    </submittedName>
</protein>
<accession>A0A6H1ZAF3</accession>
<reference evidence="1" key="1">
    <citation type="submission" date="2020-03" db="EMBL/GenBank/DDBJ databases">
        <title>The deep terrestrial virosphere.</title>
        <authorList>
            <person name="Holmfeldt K."/>
            <person name="Nilsson E."/>
            <person name="Simone D."/>
            <person name="Lopez-Fernandez M."/>
            <person name="Wu X."/>
            <person name="de Brujin I."/>
            <person name="Lundin D."/>
            <person name="Andersson A."/>
            <person name="Bertilsson S."/>
            <person name="Dopson M."/>
        </authorList>
    </citation>
    <scope>NUCLEOTIDE SEQUENCE</scope>
    <source>
        <strain evidence="1">TM448A00161</strain>
        <strain evidence="2">TM448B00459</strain>
    </source>
</reference>
<sequence length="95" mass="10853">MANPPATIPVSLADLAEVKQFIARLAEGYARTYLPDPEAIVLVDGLRVYYDQAHRRRRLLAAEAHAMQQRIDRMVTRAAIEKVQDKVIQLERRRG</sequence>
<evidence type="ECO:0000313" key="1">
    <source>
        <dbReference type="EMBL" id="QJA44886.1"/>
    </source>
</evidence>
<name>A0A6H1ZAF3_9ZZZZ</name>
<evidence type="ECO:0000313" key="2">
    <source>
        <dbReference type="EMBL" id="QJH95570.1"/>
    </source>
</evidence>
<proteinExistence type="predicted"/>